<dbReference type="PATRIC" id="fig|54915.3.peg.389"/>
<dbReference type="OrthoDB" id="9806302at2"/>
<organism evidence="9 10">
    <name type="scientific">Brevibacillus reuszeri</name>
    <dbReference type="NCBI Taxonomy" id="54915"/>
    <lineage>
        <taxon>Bacteria</taxon>
        <taxon>Bacillati</taxon>
        <taxon>Bacillota</taxon>
        <taxon>Bacilli</taxon>
        <taxon>Bacillales</taxon>
        <taxon>Paenibacillaceae</taxon>
        <taxon>Brevibacillus</taxon>
    </lineage>
</organism>
<evidence type="ECO:0000256" key="7">
    <source>
        <dbReference type="SAM" id="Phobius"/>
    </source>
</evidence>
<dbReference type="NCBIfam" id="TIGR00797">
    <property type="entry name" value="matE"/>
    <property type="match status" value="1"/>
</dbReference>
<name>A0A0K9YIJ7_9BACL</name>
<feature type="transmembrane region" description="Helical" evidence="7">
    <location>
        <begin position="12"/>
        <end position="33"/>
    </location>
</feature>
<evidence type="ECO:0000313" key="9">
    <source>
        <dbReference type="EMBL" id="KNB68496.1"/>
    </source>
</evidence>
<keyword evidence="4 7" id="KW-0812">Transmembrane</keyword>
<dbReference type="Pfam" id="PF01554">
    <property type="entry name" value="MatE"/>
    <property type="match status" value="2"/>
</dbReference>
<evidence type="ECO:0000256" key="1">
    <source>
        <dbReference type="ARBA" id="ARBA00004651"/>
    </source>
</evidence>
<evidence type="ECO:0000256" key="6">
    <source>
        <dbReference type="ARBA" id="ARBA00023136"/>
    </source>
</evidence>
<dbReference type="GO" id="GO:0015297">
    <property type="term" value="F:antiporter activity"/>
    <property type="evidence" value="ECO:0007669"/>
    <property type="project" value="InterPro"/>
</dbReference>
<feature type="transmembrane region" description="Helical" evidence="7">
    <location>
        <begin position="53"/>
        <end position="79"/>
    </location>
</feature>
<feature type="transmembrane region" description="Helical" evidence="7">
    <location>
        <begin position="165"/>
        <end position="182"/>
    </location>
</feature>
<feature type="transmembrane region" description="Helical" evidence="7">
    <location>
        <begin position="194"/>
        <end position="214"/>
    </location>
</feature>
<evidence type="ECO:0000313" key="11">
    <source>
        <dbReference type="Proteomes" id="UP000319578"/>
    </source>
</evidence>
<feature type="transmembrane region" description="Helical" evidence="7">
    <location>
        <begin position="323"/>
        <end position="344"/>
    </location>
</feature>
<dbReference type="CDD" id="cd13134">
    <property type="entry name" value="MATE_like_8"/>
    <property type="match status" value="1"/>
</dbReference>
<evidence type="ECO:0000256" key="4">
    <source>
        <dbReference type="ARBA" id="ARBA00022692"/>
    </source>
</evidence>
<dbReference type="PANTHER" id="PTHR42925:SF1">
    <property type="entry name" value="VIRULENCE FACTOR MVIN"/>
    <property type="match status" value="1"/>
</dbReference>
<keyword evidence="2" id="KW-0813">Transport</keyword>
<reference evidence="8 11" key="3">
    <citation type="submission" date="2019-06" db="EMBL/GenBank/DDBJ databases">
        <title>Whole genome shotgun sequence of Brevibacillus reuszeri NBRC 15719.</title>
        <authorList>
            <person name="Hosoyama A."/>
            <person name="Uohara A."/>
            <person name="Ohji S."/>
            <person name="Ichikawa N."/>
        </authorList>
    </citation>
    <scope>NUCLEOTIDE SEQUENCE [LARGE SCALE GENOMIC DNA]</scope>
    <source>
        <strain evidence="8 11">NBRC 15719</strain>
    </source>
</reference>
<dbReference type="PIRSF" id="PIRSF006603">
    <property type="entry name" value="DinF"/>
    <property type="match status" value="1"/>
</dbReference>
<feature type="transmembrane region" description="Helical" evidence="7">
    <location>
        <begin position="282"/>
        <end position="303"/>
    </location>
</feature>
<comment type="subcellular location">
    <subcellularLocation>
        <location evidence="1">Cell membrane</location>
        <topology evidence="1">Multi-pass membrane protein</topology>
    </subcellularLocation>
</comment>
<dbReference type="InterPro" id="IPR047135">
    <property type="entry name" value="YsiQ"/>
</dbReference>
<reference evidence="9" key="2">
    <citation type="submission" date="2015-07" db="EMBL/GenBank/DDBJ databases">
        <title>MeaNS - Measles Nucleotide Surveillance Program.</title>
        <authorList>
            <person name="Tran T."/>
            <person name="Druce J."/>
        </authorList>
    </citation>
    <scope>NUCLEOTIDE SEQUENCE</scope>
    <source>
        <strain evidence="9">DSM 9887</strain>
    </source>
</reference>
<feature type="transmembrane region" description="Helical" evidence="7">
    <location>
        <begin position="132"/>
        <end position="153"/>
    </location>
</feature>
<feature type="transmembrane region" description="Helical" evidence="7">
    <location>
        <begin position="412"/>
        <end position="434"/>
    </location>
</feature>
<dbReference type="STRING" id="54915.ADS79_34050"/>
<evidence type="ECO:0000256" key="5">
    <source>
        <dbReference type="ARBA" id="ARBA00022989"/>
    </source>
</evidence>
<feature type="transmembrane region" description="Helical" evidence="7">
    <location>
        <begin position="386"/>
        <end position="406"/>
    </location>
</feature>
<feature type="transmembrane region" description="Helical" evidence="7">
    <location>
        <begin position="91"/>
        <end position="112"/>
    </location>
</feature>
<dbReference type="AlphaFoldDB" id="A0A0K9YIJ7"/>
<feature type="transmembrane region" description="Helical" evidence="7">
    <location>
        <begin position="257"/>
        <end position="276"/>
    </location>
</feature>
<feature type="transmembrane region" description="Helical" evidence="7">
    <location>
        <begin position="356"/>
        <end position="374"/>
    </location>
</feature>
<keyword evidence="3" id="KW-1003">Cell membrane</keyword>
<gene>
    <name evidence="8" type="primary">yisQ</name>
    <name evidence="9" type="ORF">ADS79_34050</name>
    <name evidence="8" type="ORF">BRE01_58120</name>
</gene>
<evidence type="ECO:0000313" key="8">
    <source>
        <dbReference type="EMBL" id="GED72110.1"/>
    </source>
</evidence>
<keyword evidence="5 7" id="KW-1133">Transmembrane helix</keyword>
<dbReference type="RefSeq" id="WP_049742907.1">
    <property type="nucleotide sequence ID" value="NZ_BJON01000025.1"/>
</dbReference>
<accession>A0A0K9YIJ7</accession>
<evidence type="ECO:0000256" key="2">
    <source>
        <dbReference type="ARBA" id="ARBA00022448"/>
    </source>
</evidence>
<proteinExistence type="predicted"/>
<evidence type="ECO:0000313" key="10">
    <source>
        <dbReference type="Proteomes" id="UP000036834"/>
    </source>
</evidence>
<dbReference type="Proteomes" id="UP000319578">
    <property type="component" value="Unassembled WGS sequence"/>
</dbReference>
<dbReference type="PANTHER" id="PTHR42925">
    <property type="entry name" value="MULTIDRUG AND TOXIN EFFLUX PROTEIN MATE FAMILY"/>
    <property type="match status" value="1"/>
</dbReference>
<protein>
    <submittedName>
        <fullName evidence="8 9">Transporter</fullName>
    </submittedName>
</protein>
<dbReference type="EMBL" id="BJON01000025">
    <property type="protein sequence ID" value="GED72110.1"/>
    <property type="molecule type" value="Genomic_DNA"/>
</dbReference>
<keyword evidence="6 7" id="KW-0472">Membrane</keyword>
<comment type="caution">
    <text evidence="9">The sequence shown here is derived from an EMBL/GenBank/DDBJ whole genome shotgun (WGS) entry which is preliminary data.</text>
</comment>
<dbReference type="EMBL" id="LGIQ01000020">
    <property type="protein sequence ID" value="KNB68496.1"/>
    <property type="molecule type" value="Genomic_DNA"/>
</dbReference>
<dbReference type="InterPro" id="IPR002528">
    <property type="entry name" value="MATE_fam"/>
</dbReference>
<dbReference type="Proteomes" id="UP000036834">
    <property type="component" value="Unassembled WGS sequence"/>
</dbReference>
<evidence type="ECO:0000256" key="3">
    <source>
        <dbReference type="ARBA" id="ARBA00022475"/>
    </source>
</evidence>
<dbReference type="InterPro" id="IPR048279">
    <property type="entry name" value="MdtK-like"/>
</dbReference>
<keyword evidence="11" id="KW-1185">Reference proteome</keyword>
<reference evidence="10" key="1">
    <citation type="submission" date="2015-07" db="EMBL/GenBank/DDBJ databases">
        <title>Genome sequencing project for genomic taxonomy and phylogenomics of Bacillus-like bacteria.</title>
        <authorList>
            <person name="Liu B."/>
            <person name="Wang J."/>
            <person name="Zhu Y."/>
            <person name="Liu G."/>
            <person name="Chen Q."/>
            <person name="Chen Z."/>
            <person name="Lan J."/>
            <person name="Che J."/>
            <person name="Ge C."/>
            <person name="Shi H."/>
            <person name="Pan Z."/>
            <person name="Liu X."/>
        </authorList>
    </citation>
    <scope>NUCLEOTIDE SEQUENCE [LARGE SCALE GENOMIC DNA]</scope>
    <source>
        <strain evidence="10">DSM 9887</strain>
    </source>
</reference>
<dbReference type="GO" id="GO:0005886">
    <property type="term" value="C:plasma membrane"/>
    <property type="evidence" value="ECO:0007669"/>
    <property type="project" value="UniProtKB-SubCell"/>
</dbReference>
<sequence length="454" mass="49566">MTQQESTLKKWSLLSLVWPIFVEQLLQMLMGSIDTLMLSQYSDKAVAAVGVAAQVYALATFLFGFVATGAGVLIVQAIGAKRPTQVGEVSVAALSMNLLVSIIVSMTLVAFAEPFLRLFKLAEELISYGVPYLTIIGLSSMLSSLIVTVGVIMRGHGHVREVMTASFLMNILNAAGNYIVLFEPFGLPVLGVEGVAVVTVISRAIGVFILLILFQRKLPGLLPYRRILRCLKQYALPILRIGIPSAGEYISYNASQVVITSFVAILGTVALTTKIYTQNLTMFIFLFSVSIGQATQILVGRLIGGGQSEEAYRICLKSLKISLLITFSVSIGMFSFAQTLLSLFTDDPLILETGRTLMLLSLILEAGRTFNIVLIGSLNAGGDVRFPVIVGIISMWGLSVPLSYFFGISLGFGLAGIWWAFIIDEWLRGLLMLWRWRSRSWQRIGLSLPEASNL</sequence>
<dbReference type="GO" id="GO:0042910">
    <property type="term" value="F:xenobiotic transmembrane transporter activity"/>
    <property type="evidence" value="ECO:0007669"/>
    <property type="project" value="InterPro"/>
</dbReference>